<evidence type="ECO:0000313" key="3">
    <source>
        <dbReference type="EMBL" id="CAB5000384.1"/>
    </source>
</evidence>
<sequence length="123" mass="13206">MNTLELIHGIALVLHVIFVLALIALLVIGLRKEVKVIPKGLTHAGWSALVAGLVLLGLNHPLNNHNATKYPLYDNAKIGIKFLFLAVILGIAVKNAKKTAISANLYLAMLALAISNLIIAVTW</sequence>
<dbReference type="EMBL" id="CAFBNG010000084">
    <property type="protein sequence ID" value="CAB4939624.1"/>
    <property type="molecule type" value="Genomic_DNA"/>
</dbReference>
<accession>A0A6J7PES5</accession>
<keyword evidence="1" id="KW-1133">Transmembrane helix</keyword>
<dbReference type="EMBL" id="CAFBPB010000035">
    <property type="protein sequence ID" value="CAB5000384.1"/>
    <property type="molecule type" value="Genomic_DNA"/>
</dbReference>
<feature type="transmembrane region" description="Helical" evidence="1">
    <location>
        <begin position="78"/>
        <end position="96"/>
    </location>
</feature>
<organism evidence="3">
    <name type="scientific">freshwater metagenome</name>
    <dbReference type="NCBI Taxonomy" id="449393"/>
    <lineage>
        <taxon>unclassified sequences</taxon>
        <taxon>metagenomes</taxon>
        <taxon>ecological metagenomes</taxon>
    </lineage>
</organism>
<evidence type="ECO:0000313" key="2">
    <source>
        <dbReference type="EMBL" id="CAB4939624.1"/>
    </source>
</evidence>
<keyword evidence="1" id="KW-0472">Membrane</keyword>
<protein>
    <submittedName>
        <fullName evidence="3">Unannotated protein</fullName>
    </submittedName>
</protein>
<keyword evidence="1" id="KW-0812">Transmembrane</keyword>
<gene>
    <name evidence="2" type="ORF">UFOPK3774_00559</name>
    <name evidence="3" type="ORF">UFOPK4049_00395</name>
</gene>
<dbReference type="AlphaFoldDB" id="A0A6J7PES5"/>
<feature type="transmembrane region" description="Helical" evidence="1">
    <location>
        <begin position="103"/>
        <end position="122"/>
    </location>
</feature>
<feature type="transmembrane region" description="Helical" evidence="1">
    <location>
        <begin position="6"/>
        <end position="28"/>
    </location>
</feature>
<reference evidence="3" key="1">
    <citation type="submission" date="2020-05" db="EMBL/GenBank/DDBJ databases">
        <authorList>
            <person name="Chiriac C."/>
            <person name="Salcher M."/>
            <person name="Ghai R."/>
            <person name="Kavagutti S V."/>
        </authorList>
    </citation>
    <scope>NUCLEOTIDE SEQUENCE</scope>
</reference>
<proteinExistence type="predicted"/>
<name>A0A6J7PES5_9ZZZZ</name>
<feature type="transmembrane region" description="Helical" evidence="1">
    <location>
        <begin position="40"/>
        <end position="58"/>
    </location>
</feature>
<evidence type="ECO:0000256" key="1">
    <source>
        <dbReference type="SAM" id="Phobius"/>
    </source>
</evidence>